<evidence type="ECO:0000313" key="2">
    <source>
        <dbReference type="Proteomes" id="UP000242616"/>
    </source>
</evidence>
<accession>A0ABX3IH51</accession>
<proteinExistence type="predicted"/>
<dbReference type="RefSeq" id="WP_077198747.1">
    <property type="nucleotide sequence ID" value="NZ_LBFC01000023.1"/>
</dbReference>
<sequence length="89" mass="10723">MSDFKLKDLLNKIAKKYNCKIWINKKIGKRISFIEKAGNEYYLPPEVLYEDSEYIIFCENIHSKDDEYLRKLLLEVIKYARNAEKNSKR</sequence>
<dbReference type="EMBL" id="LBFC01000023">
    <property type="protein sequence ID" value="ONN26514.1"/>
    <property type="molecule type" value="Genomic_DNA"/>
</dbReference>
<organism evidence="1 2">
    <name type="scientific">Thermosipho affectus</name>
    <dbReference type="NCBI Taxonomy" id="660294"/>
    <lineage>
        <taxon>Bacteria</taxon>
        <taxon>Thermotogati</taxon>
        <taxon>Thermotogota</taxon>
        <taxon>Thermotogae</taxon>
        <taxon>Thermotogales</taxon>
        <taxon>Fervidobacteriaceae</taxon>
        <taxon>Thermosipho</taxon>
    </lineage>
</organism>
<keyword evidence="2" id="KW-1185">Reference proteome</keyword>
<comment type="caution">
    <text evidence="1">The sequence shown here is derived from an EMBL/GenBank/DDBJ whole genome shotgun (WGS) entry which is preliminary data.</text>
</comment>
<protein>
    <submittedName>
        <fullName evidence="1">Uncharacterized protein</fullName>
    </submittedName>
</protein>
<name>A0ABX3IH51_9BACT</name>
<evidence type="ECO:0000313" key="1">
    <source>
        <dbReference type="EMBL" id="ONN26514.1"/>
    </source>
</evidence>
<reference evidence="1 2" key="1">
    <citation type="submission" date="2015-06" db="EMBL/GenBank/DDBJ databases">
        <title>Genome sequencing of Thermotogales isolates from hydrothermal vents.</title>
        <authorList>
            <person name="Haverkamp T.H."/>
            <person name="Kublanov I.V."/>
            <person name="Nesbo C.L."/>
        </authorList>
    </citation>
    <scope>NUCLEOTIDE SEQUENCE [LARGE SCALE GENOMIC DNA]</scope>
    <source>
        <strain evidence="2">ik275mar</strain>
    </source>
</reference>
<dbReference type="Proteomes" id="UP000242616">
    <property type="component" value="Unassembled WGS sequence"/>
</dbReference>
<gene>
    <name evidence="1" type="ORF">XJ44_08610</name>
</gene>